<gene>
    <name evidence="2" type="ORF">DCS45_10275</name>
</gene>
<keyword evidence="1" id="KW-1133">Transmembrane helix</keyword>
<feature type="transmembrane region" description="Helical" evidence="1">
    <location>
        <begin position="16"/>
        <end position="35"/>
    </location>
</feature>
<comment type="caution">
    <text evidence="2">The sequence shown here is derived from an EMBL/GenBank/DDBJ whole genome shotgun (WGS) entry which is preliminary data.</text>
</comment>
<dbReference type="AlphaFoldDB" id="A0A348WCI1"/>
<reference evidence="2 3" key="1">
    <citation type="journal article" date="2018" name="Nat. Biotechnol.">
        <title>A standardized bacterial taxonomy based on genome phylogeny substantially revises the tree of life.</title>
        <authorList>
            <person name="Parks D.H."/>
            <person name="Chuvochina M."/>
            <person name="Waite D.W."/>
            <person name="Rinke C."/>
            <person name="Skarshewski A."/>
            <person name="Chaumeil P.A."/>
            <person name="Hugenholtz P."/>
        </authorList>
    </citation>
    <scope>NUCLEOTIDE SEQUENCE [LARGE SCALE GENOMIC DNA]</scope>
    <source>
        <strain evidence="2">UBA9169</strain>
    </source>
</reference>
<name>A0A348WCI1_9RHOB</name>
<keyword evidence="1" id="KW-0472">Membrane</keyword>
<evidence type="ECO:0000256" key="1">
    <source>
        <dbReference type="SAM" id="Phobius"/>
    </source>
</evidence>
<keyword evidence="1" id="KW-0812">Transmembrane</keyword>
<proteinExistence type="predicted"/>
<feature type="non-terminal residue" evidence="2">
    <location>
        <position position="1"/>
    </location>
</feature>
<dbReference type="Proteomes" id="UP000264719">
    <property type="component" value="Unassembled WGS sequence"/>
</dbReference>
<protein>
    <submittedName>
        <fullName evidence="2">Spermidine/putrescine ABC transporter permease PotC</fullName>
    </submittedName>
</protein>
<evidence type="ECO:0000313" key="3">
    <source>
        <dbReference type="Proteomes" id="UP000264719"/>
    </source>
</evidence>
<dbReference type="EMBL" id="DMVW01000098">
    <property type="protein sequence ID" value="HAR52243.1"/>
    <property type="molecule type" value="Genomic_DNA"/>
</dbReference>
<organism evidence="2 3">
    <name type="scientific">Roseovarius nubinhibens</name>
    <dbReference type="NCBI Taxonomy" id="314263"/>
    <lineage>
        <taxon>Bacteria</taxon>
        <taxon>Pseudomonadati</taxon>
        <taxon>Pseudomonadota</taxon>
        <taxon>Alphaproteobacteria</taxon>
        <taxon>Rhodobacterales</taxon>
        <taxon>Roseobacteraceae</taxon>
        <taxon>Roseovarius</taxon>
    </lineage>
</organism>
<accession>A0A348WCI1</accession>
<evidence type="ECO:0000313" key="2">
    <source>
        <dbReference type="EMBL" id="HAR52243.1"/>
    </source>
</evidence>
<sequence>YMLGQLRRVVTPEVNAISTVLLAISVTMVIVYFILNQRKN</sequence>